<dbReference type="CDD" id="cd00371">
    <property type="entry name" value="HMA"/>
    <property type="match status" value="1"/>
</dbReference>
<dbReference type="AlphaFoldDB" id="A0A5J5KUH8"/>
<dbReference type="GO" id="GO:0046872">
    <property type="term" value="F:metal ion binding"/>
    <property type="evidence" value="ECO:0007669"/>
    <property type="project" value="InterPro"/>
</dbReference>
<gene>
    <name evidence="2" type="ORF">FCK90_14055</name>
</gene>
<feature type="domain" description="HMA" evidence="1">
    <location>
        <begin position="4"/>
        <end position="69"/>
    </location>
</feature>
<evidence type="ECO:0000313" key="3">
    <source>
        <dbReference type="Proteomes" id="UP000325957"/>
    </source>
</evidence>
<dbReference type="Proteomes" id="UP000325957">
    <property type="component" value="Unassembled WGS sequence"/>
</dbReference>
<dbReference type="Pfam" id="PF00403">
    <property type="entry name" value="HMA"/>
    <property type="match status" value="1"/>
</dbReference>
<name>A0A5J5KUH8_9MICC</name>
<dbReference type="EMBL" id="SZWF01000030">
    <property type="protein sequence ID" value="KAA9393048.1"/>
    <property type="molecule type" value="Genomic_DNA"/>
</dbReference>
<dbReference type="InterPro" id="IPR006121">
    <property type="entry name" value="HMA_dom"/>
</dbReference>
<organism evidence="2 3">
    <name type="scientific">Kocuria coralli</name>
    <dbReference type="NCBI Taxonomy" id="1461025"/>
    <lineage>
        <taxon>Bacteria</taxon>
        <taxon>Bacillati</taxon>
        <taxon>Actinomycetota</taxon>
        <taxon>Actinomycetes</taxon>
        <taxon>Micrococcales</taxon>
        <taxon>Micrococcaceae</taxon>
        <taxon>Kocuria</taxon>
    </lineage>
</organism>
<dbReference type="RefSeq" id="WP_158034940.1">
    <property type="nucleotide sequence ID" value="NZ_ML708632.1"/>
</dbReference>
<keyword evidence="3" id="KW-1185">Reference proteome</keyword>
<proteinExistence type="predicted"/>
<evidence type="ECO:0000313" key="2">
    <source>
        <dbReference type="EMBL" id="KAA9393048.1"/>
    </source>
</evidence>
<dbReference type="PROSITE" id="PS50846">
    <property type="entry name" value="HMA_2"/>
    <property type="match status" value="1"/>
</dbReference>
<protein>
    <submittedName>
        <fullName evidence="2">Heavy-metal-associated domain-containing protein</fullName>
    </submittedName>
</protein>
<dbReference type="SUPFAM" id="SSF55008">
    <property type="entry name" value="HMA, heavy metal-associated domain"/>
    <property type="match status" value="1"/>
</dbReference>
<dbReference type="InterPro" id="IPR036163">
    <property type="entry name" value="HMA_dom_sf"/>
</dbReference>
<evidence type="ECO:0000259" key="1">
    <source>
        <dbReference type="PROSITE" id="PS50846"/>
    </source>
</evidence>
<accession>A0A5J5KUH8</accession>
<comment type="caution">
    <text evidence="2">The sequence shown here is derived from an EMBL/GenBank/DDBJ whole genome shotgun (WGS) entry which is preliminary data.</text>
</comment>
<dbReference type="Gene3D" id="3.30.70.100">
    <property type="match status" value="1"/>
</dbReference>
<reference evidence="2 3" key="1">
    <citation type="submission" date="2019-05" db="EMBL/GenBank/DDBJ databases">
        <title>Kocuria coralli sp. nov., a novel actinobacterium isolated from coral reef seawater.</title>
        <authorList>
            <person name="Li J."/>
        </authorList>
    </citation>
    <scope>NUCLEOTIDE SEQUENCE [LARGE SCALE GENOMIC DNA]</scope>
    <source>
        <strain evidence="2 3">SCSIO 13007</strain>
    </source>
</reference>
<dbReference type="OrthoDB" id="9813965at2"/>
<sequence length="71" mass="7220">MSTTTTEYQVTGMSCGHCESAVREEVSAIPGVTGIDVSAATGRLTVTAEQPIDDAAVIAAVDEAGYEAARS</sequence>